<dbReference type="EMBL" id="VFPA01000002">
    <property type="protein sequence ID" value="TQM11796.1"/>
    <property type="molecule type" value="Genomic_DNA"/>
</dbReference>
<dbReference type="PANTHER" id="PTHR30437">
    <property type="entry name" value="TRANSCRIPTION ELONGATION FACTOR GREA"/>
    <property type="match status" value="1"/>
</dbReference>
<feature type="region of interest" description="Disordered" evidence="1">
    <location>
        <begin position="33"/>
        <end position="59"/>
    </location>
</feature>
<dbReference type="Gene3D" id="3.10.50.30">
    <property type="entry name" value="Transcription elongation factor, GreA/GreB, C-terminal domain"/>
    <property type="match status" value="1"/>
</dbReference>
<evidence type="ECO:0000256" key="1">
    <source>
        <dbReference type="SAM" id="MobiDB-lite"/>
    </source>
</evidence>
<dbReference type="GO" id="GO:0003746">
    <property type="term" value="F:translation elongation factor activity"/>
    <property type="evidence" value="ECO:0007669"/>
    <property type="project" value="UniProtKB-KW"/>
</dbReference>
<dbReference type="GO" id="GO:0003677">
    <property type="term" value="F:DNA binding"/>
    <property type="evidence" value="ECO:0007669"/>
    <property type="project" value="InterPro"/>
</dbReference>
<dbReference type="PANTHER" id="PTHR30437:SF4">
    <property type="entry name" value="TRANSCRIPTION ELONGATION FACTOR GREA"/>
    <property type="match status" value="1"/>
</dbReference>
<evidence type="ECO:0000259" key="2">
    <source>
        <dbReference type="Pfam" id="PF01272"/>
    </source>
</evidence>
<gene>
    <name evidence="3" type="ORF">FB558_4368</name>
</gene>
<accession>A0A543DR37</accession>
<sequence>MTDTQQVWLTQDGYERLKSELLQLVRERAGDISEGVRSGIGGTGRDGSDEQAAADRRERNQRIRKLQQMLQDPIVGQEPPDDGIAEQGMVLTVAFGDDPDEETFLLAEREQDAYPDVEICSPDSPLGRALVGAAEGERREYRLPDGRSMTVTLVRAVPYSPGAAV</sequence>
<protein>
    <submittedName>
        <fullName evidence="3">GreA/GreB family elongation factor</fullName>
    </submittedName>
</protein>
<proteinExistence type="predicted"/>
<feature type="domain" description="Transcription elongation factor GreA/GreB C-terminal" evidence="2">
    <location>
        <begin position="88"/>
        <end position="154"/>
    </location>
</feature>
<organism evidence="3 4">
    <name type="scientific">Pseudonocardia kunmingensis</name>
    <dbReference type="NCBI Taxonomy" id="630975"/>
    <lineage>
        <taxon>Bacteria</taxon>
        <taxon>Bacillati</taxon>
        <taxon>Actinomycetota</taxon>
        <taxon>Actinomycetes</taxon>
        <taxon>Pseudonocardiales</taxon>
        <taxon>Pseudonocardiaceae</taxon>
        <taxon>Pseudonocardia</taxon>
    </lineage>
</organism>
<evidence type="ECO:0000313" key="3">
    <source>
        <dbReference type="EMBL" id="TQM11796.1"/>
    </source>
</evidence>
<dbReference type="SUPFAM" id="SSF54534">
    <property type="entry name" value="FKBP-like"/>
    <property type="match status" value="1"/>
</dbReference>
<dbReference type="PROSITE" id="PS00830">
    <property type="entry name" value="GREAB_2"/>
    <property type="match status" value="1"/>
</dbReference>
<name>A0A543DR37_9PSEU</name>
<keyword evidence="3" id="KW-0648">Protein biosynthesis</keyword>
<keyword evidence="3" id="KW-0251">Elongation factor</keyword>
<dbReference type="GO" id="GO:0032784">
    <property type="term" value="P:regulation of DNA-templated transcription elongation"/>
    <property type="evidence" value="ECO:0007669"/>
    <property type="project" value="InterPro"/>
</dbReference>
<dbReference type="GO" id="GO:0070063">
    <property type="term" value="F:RNA polymerase binding"/>
    <property type="evidence" value="ECO:0007669"/>
    <property type="project" value="InterPro"/>
</dbReference>
<dbReference type="Pfam" id="PF01272">
    <property type="entry name" value="GreA_GreB"/>
    <property type="match status" value="1"/>
</dbReference>
<dbReference type="InterPro" id="IPR036953">
    <property type="entry name" value="GreA/GreB_C_sf"/>
</dbReference>
<reference evidence="3 4" key="1">
    <citation type="submission" date="2019-06" db="EMBL/GenBank/DDBJ databases">
        <title>Sequencing the genomes of 1000 actinobacteria strains.</title>
        <authorList>
            <person name="Klenk H.-P."/>
        </authorList>
    </citation>
    <scope>NUCLEOTIDE SEQUENCE [LARGE SCALE GENOMIC DNA]</scope>
    <source>
        <strain evidence="3 4">DSM 45301</strain>
    </source>
</reference>
<dbReference type="Proteomes" id="UP000315677">
    <property type="component" value="Unassembled WGS sequence"/>
</dbReference>
<dbReference type="AlphaFoldDB" id="A0A543DR37"/>
<dbReference type="InterPro" id="IPR018151">
    <property type="entry name" value="TF_GreA/GreB_CS"/>
</dbReference>
<dbReference type="RefSeq" id="WP_142056663.1">
    <property type="nucleotide sequence ID" value="NZ_VFPA01000002.1"/>
</dbReference>
<comment type="caution">
    <text evidence="3">The sequence shown here is derived from an EMBL/GenBank/DDBJ whole genome shotgun (WGS) entry which is preliminary data.</text>
</comment>
<dbReference type="PIRSF" id="PIRSF006092">
    <property type="entry name" value="GreA_GreB"/>
    <property type="match status" value="1"/>
</dbReference>
<dbReference type="OrthoDB" id="9797227at2"/>
<dbReference type="InterPro" id="IPR001437">
    <property type="entry name" value="Tscrpt_elong_fac_GreA/B_C"/>
</dbReference>
<keyword evidence="4" id="KW-1185">Reference proteome</keyword>
<evidence type="ECO:0000313" key="4">
    <source>
        <dbReference type="Proteomes" id="UP000315677"/>
    </source>
</evidence>
<dbReference type="InterPro" id="IPR023459">
    <property type="entry name" value="Tscrpt_elong_fac_GreA/B_fam"/>
</dbReference>
<dbReference type="GO" id="GO:0006354">
    <property type="term" value="P:DNA-templated transcription elongation"/>
    <property type="evidence" value="ECO:0007669"/>
    <property type="project" value="TreeGrafter"/>
</dbReference>